<accession>A0A6C8XTY7</accession>
<organism evidence="3">
    <name type="scientific">Salmonella diarizonae</name>
    <dbReference type="NCBI Taxonomy" id="59204"/>
    <lineage>
        <taxon>Bacteria</taxon>
        <taxon>Pseudomonadati</taxon>
        <taxon>Pseudomonadota</taxon>
        <taxon>Gammaproteobacteria</taxon>
        <taxon>Enterobacterales</taxon>
        <taxon>Enterobacteriaceae</taxon>
        <taxon>Salmonella</taxon>
    </lineage>
</organism>
<sequence length="180" mass="20939">MFKVNTASDSQLNIVDELEELLDSRVLNQTRYDSLCSFMILFSLAEAKLKMDGVGGTCIFADKLVECSGFDSEVIDDCYQYFIQRYREEDLAEERFLKLAPTEHVKGDLRRNFITLLEKTDPTQADKISLVFKVMYRLRHNLFHGTKWSHNLSMQDGLFSHANCVLKSCLWKTRLNWLHA</sequence>
<dbReference type="AlphaFoldDB" id="A0A6C8XTY7"/>
<evidence type="ECO:0008006" key="5">
    <source>
        <dbReference type="Google" id="ProtNLM"/>
    </source>
</evidence>
<reference evidence="3" key="2">
    <citation type="submission" date="2018-08" db="EMBL/GenBank/DDBJ databases">
        <authorList>
            <consortium name="GenomeTrakr network: Whole genome sequencing for foodborne pathogen traceback"/>
        </authorList>
    </citation>
    <scope>NUCLEOTIDE SEQUENCE [LARGE SCALE GENOMIC DNA]</scope>
    <source>
        <strain evidence="4">CFSAN030538</strain>
        <strain evidence="3">FMA0132</strain>
    </source>
</reference>
<gene>
    <name evidence="4" type="ORF">ABB53_019825</name>
    <name evidence="3" type="ORF">EL06_01610</name>
    <name evidence="2" type="ORF">G2974_20670</name>
    <name evidence="1" type="ORF">GBZ04_14595</name>
</gene>
<protein>
    <recommendedName>
        <fullName evidence="5">Apea-like HEPN domain-containing protein</fullName>
    </recommendedName>
</protein>
<evidence type="ECO:0000313" key="4">
    <source>
        <dbReference type="EMBL" id="QWJ68948.1"/>
    </source>
</evidence>
<reference evidence="1" key="1">
    <citation type="journal article" date="2018" name="Genome Biol.">
        <title>SKESA: strategic k-mer extension for scrupulous assemblies.</title>
        <authorList>
            <person name="Souvorov A."/>
            <person name="Agarwala R."/>
            <person name="Lipman D.J."/>
        </authorList>
    </citation>
    <scope>NUCLEOTIDE SEQUENCE</scope>
    <source>
        <strain evidence="1">Salmonella enterica</strain>
    </source>
</reference>
<dbReference type="EMBL" id="RSHK01000001">
    <property type="protein sequence ID" value="MIE68223.1"/>
    <property type="molecule type" value="Genomic_DNA"/>
</dbReference>
<dbReference type="Proteomes" id="UP000885362">
    <property type="component" value="Unassembled WGS sequence"/>
</dbReference>
<reference evidence="1" key="3">
    <citation type="submission" date="2019-10" db="EMBL/GenBank/DDBJ databases">
        <authorList>
            <consortium name="NCBI Pathogen Detection Project"/>
        </authorList>
    </citation>
    <scope>NUCLEOTIDE SEQUENCE</scope>
    <source>
        <strain evidence="1">Salmonella enterica</strain>
    </source>
</reference>
<evidence type="ECO:0000313" key="3">
    <source>
        <dbReference type="EMBL" id="MIE68223.1"/>
    </source>
</evidence>
<proteinExistence type="predicted"/>
<evidence type="ECO:0000313" key="1">
    <source>
        <dbReference type="EMBL" id="HAB4465914.1"/>
    </source>
</evidence>
<dbReference type="EMBL" id="CP075144">
    <property type="protein sequence ID" value="QWJ68948.1"/>
    <property type="molecule type" value="Genomic_DNA"/>
</dbReference>
<reference evidence="4" key="4">
    <citation type="submission" date="2021-05" db="EMBL/GenBank/DDBJ databases">
        <title>Whole genome PacBio Sequel sequence of Salmonella enterica subsp. enterica.</title>
        <authorList>
            <person name="Hoffmann M."/>
            <person name="Balkey M."/>
            <person name="Luo Y."/>
        </authorList>
    </citation>
    <scope>NUCLEOTIDE SEQUENCE</scope>
    <source>
        <strain evidence="4">CFSAN030538</strain>
    </source>
</reference>
<evidence type="ECO:0000313" key="2">
    <source>
        <dbReference type="EMBL" id="HAE1650740.1"/>
    </source>
</evidence>
<dbReference type="EMBL" id="DAAGTH010000025">
    <property type="protein sequence ID" value="HAB4465914.1"/>
    <property type="molecule type" value="Genomic_DNA"/>
</dbReference>
<name>A0A6C8XTY7_SALDZ</name>
<dbReference type="EMBL" id="DAARAS010000093">
    <property type="protein sequence ID" value="HAE1650740.1"/>
    <property type="molecule type" value="Genomic_DNA"/>
</dbReference>